<protein>
    <submittedName>
        <fullName evidence="1">Uncharacterized protein</fullName>
    </submittedName>
</protein>
<proteinExistence type="predicted"/>
<name>A0A9X9Q9A3_GULGU</name>
<dbReference type="EMBL" id="CYRY02045063">
    <property type="protein sequence ID" value="VCX40326.1"/>
    <property type="molecule type" value="Genomic_DNA"/>
</dbReference>
<evidence type="ECO:0000313" key="2">
    <source>
        <dbReference type="Proteomes" id="UP000269945"/>
    </source>
</evidence>
<reference evidence="1 2" key="1">
    <citation type="submission" date="2018-10" db="EMBL/GenBank/DDBJ databases">
        <authorList>
            <person name="Ekblom R."/>
            <person name="Jareborg N."/>
        </authorList>
    </citation>
    <scope>NUCLEOTIDE SEQUENCE [LARGE SCALE GENOMIC DNA]</scope>
    <source>
        <tissue evidence="1">Muscle</tissue>
    </source>
</reference>
<organism evidence="1 2">
    <name type="scientific">Gulo gulo</name>
    <name type="common">Wolverine</name>
    <name type="synonym">Gluton</name>
    <dbReference type="NCBI Taxonomy" id="48420"/>
    <lineage>
        <taxon>Eukaryota</taxon>
        <taxon>Metazoa</taxon>
        <taxon>Chordata</taxon>
        <taxon>Craniata</taxon>
        <taxon>Vertebrata</taxon>
        <taxon>Euteleostomi</taxon>
        <taxon>Mammalia</taxon>
        <taxon>Eutheria</taxon>
        <taxon>Laurasiatheria</taxon>
        <taxon>Carnivora</taxon>
        <taxon>Caniformia</taxon>
        <taxon>Musteloidea</taxon>
        <taxon>Mustelidae</taxon>
        <taxon>Guloninae</taxon>
        <taxon>Gulo</taxon>
    </lineage>
</organism>
<accession>A0A9X9Q9A3</accession>
<gene>
    <name evidence="1" type="ORF">BN2614_LOCUS1</name>
</gene>
<dbReference type="Proteomes" id="UP000269945">
    <property type="component" value="Unassembled WGS sequence"/>
</dbReference>
<evidence type="ECO:0000313" key="1">
    <source>
        <dbReference type="EMBL" id="VCX40326.1"/>
    </source>
</evidence>
<keyword evidence="2" id="KW-1185">Reference proteome</keyword>
<sequence>MSFEAVPLPLTAPDSRWIQLLTVTSSNLLAKSVPLRPIVSVY</sequence>
<dbReference type="AlphaFoldDB" id="A0A9X9Q9A3"/>
<comment type="caution">
    <text evidence="1">The sequence shown here is derived from an EMBL/GenBank/DDBJ whole genome shotgun (WGS) entry which is preliminary data.</text>
</comment>